<reference evidence="3 4" key="1">
    <citation type="submission" date="2018-06" db="EMBL/GenBank/DDBJ databases">
        <title>Phytoactinopolyspora halophila sp. nov., a novel halophilic actinomycete isolated from a saline soil in China.</title>
        <authorList>
            <person name="Tang S.-K."/>
        </authorList>
    </citation>
    <scope>NUCLEOTIDE SEQUENCE [LARGE SCALE GENOMIC DNA]</scope>
    <source>
        <strain evidence="3 4">YIM 96934</strain>
    </source>
</reference>
<dbReference type="Gene3D" id="3.40.50.720">
    <property type="entry name" value="NAD(P)-binding Rossmann-like Domain"/>
    <property type="match status" value="1"/>
</dbReference>
<dbReference type="GO" id="GO:0009361">
    <property type="term" value="C:succinate-CoA ligase complex (ADP-forming)"/>
    <property type="evidence" value="ECO:0007669"/>
    <property type="project" value="TreeGrafter"/>
</dbReference>
<dbReference type="SUPFAM" id="SSF52210">
    <property type="entry name" value="Succinyl-CoA synthetase domains"/>
    <property type="match status" value="2"/>
</dbReference>
<dbReference type="AlphaFoldDB" id="A0A329QM36"/>
<dbReference type="OrthoDB" id="5580580at2"/>
<dbReference type="InterPro" id="IPR003781">
    <property type="entry name" value="CoA-bd"/>
</dbReference>
<sequence length="501" mass="51188">MTRHLDVRPGAYHDSVTLMQVSRTVNDEPGVNAALVAMATELNLDLLAGMGFHAPESAGPNDLLVALDAADDDALSRAQARVDAALTERARPAAVSSGNGPAAHTIGTAARNASGTPPTVAFVSTPGTSAFVDAVDALDHELPVIVFSDNVPLEQEIRLKQLASQRDLLVMGPDCGTAVIGGVGFGFANVVRPGPVGLVAASGTGAQHVMSLVDAAGVGISHCLGVGGRDLSDAVGGISTITALDMLAADDTTEVIAVVSKPPDPEVAKRVRAHADALGKPVLFALMGEDQPDLTMAARSVVEAAGAEWTEPGSWTPSAPETGTGGYLRGLFAGGTLCDEAMVIASSALGPIRSNIPLRPEWAIDGDLHTGRLDGHAMIDFGDDELTRGRPHPMIDGSLRAERMVVEAADPACGVILLDVILGHAAHPDPASELAPAIIDARNRARADGRQLDVVVSLTGTSDDPQDLNGQGSRLAEAGASVYLSNAAAARAAVELAGGQP</sequence>
<dbReference type="InterPro" id="IPR005811">
    <property type="entry name" value="SUCC_ACL_C"/>
</dbReference>
<keyword evidence="4" id="KW-1185">Reference proteome</keyword>
<dbReference type="PANTHER" id="PTHR11117:SF24">
    <property type="entry name" value="PROTEIN FDRA"/>
    <property type="match status" value="1"/>
</dbReference>
<gene>
    <name evidence="3" type="ORF">DPM12_12795</name>
</gene>
<dbReference type="GO" id="GO:0006099">
    <property type="term" value="P:tricarboxylic acid cycle"/>
    <property type="evidence" value="ECO:0007669"/>
    <property type="project" value="TreeGrafter"/>
</dbReference>
<dbReference type="InterPro" id="IPR016102">
    <property type="entry name" value="Succinyl-CoA_synth-like"/>
</dbReference>
<dbReference type="Gene3D" id="3.40.50.261">
    <property type="entry name" value="Succinyl-CoA synthetase domains"/>
    <property type="match status" value="2"/>
</dbReference>
<organism evidence="3 4">
    <name type="scientific">Phytoactinopolyspora halophila</name>
    <dbReference type="NCBI Taxonomy" id="1981511"/>
    <lineage>
        <taxon>Bacteria</taxon>
        <taxon>Bacillati</taxon>
        <taxon>Actinomycetota</taxon>
        <taxon>Actinomycetes</taxon>
        <taxon>Jiangellales</taxon>
        <taxon>Jiangellaceae</taxon>
        <taxon>Phytoactinopolyspora</taxon>
    </lineage>
</organism>
<dbReference type="EMBL" id="QMIG01000013">
    <property type="protein sequence ID" value="RAW13216.1"/>
    <property type="molecule type" value="Genomic_DNA"/>
</dbReference>
<evidence type="ECO:0000259" key="2">
    <source>
        <dbReference type="Pfam" id="PF02629"/>
    </source>
</evidence>
<name>A0A329QM36_9ACTN</name>
<dbReference type="Pfam" id="PF02629">
    <property type="entry name" value="CoA_binding"/>
    <property type="match status" value="1"/>
</dbReference>
<evidence type="ECO:0000313" key="3">
    <source>
        <dbReference type="EMBL" id="RAW13216.1"/>
    </source>
</evidence>
<dbReference type="PANTHER" id="PTHR11117">
    <property type="entry name" value="SUCCINYL-COA LIGASE SUBUNIT ALPHA"/>
    <property type="match status" value="1"/>
</dbReference>
<dbReference type="RefSeq" id="WP_112258726.1">
    <property type="nucleotide sequence ID" value="NZ_QMIG01000013.1"/>
</dbReference>
<dbReference type="Pfam" id="PF00549">
    <property type="entry name" value="Ligase_CoA"/>
    <property type="match status" value="1"/>
</dbReference>
<evidence type="ECO:0000259" key="1">
    <source>
        <dbReference type="Pfam" id="PF00549"/>
    </source>
</evidence>
<dbReference type="GO" id="GO:0004775">
    <property type="term" value="F:succinate-CoA ligase (ADP-forming) activity"/>
    <property type="evidence" value="ECO:0007669"/>
    <property type="project" value="TreeGrafter"/>
</dbReference>
<dbReference type="Proteomes" id="UP000250462">
    <property type="component" value="Unassembled WGS sequence"/>
</dbReference>
<accession>A0A329QM36</accession>
<dbReference type="GO" id="GO:0005829">
    <property type="term" value="C:cytosol"/>
    <property type="evidence" value="ECO:0007669"/>
    <property type="project" value="TreeGrafter"/>
</dbReference>
<dbReference type="GO" id="GO:0004776">
    <property type="term" value="F:succinate-CoA ligase (GDP-forming) activity"/>
    <property type="evidence" value="ECO:0007669"/>
    <property type="project" value="TreeGrafter"/>
</dbReference>
<protein>
    <submittedName>
        <fullName evidence="3">FdrA family protein</fullName>
    </submittedName>
</protein>
<evidence type="ECO:0000313" key="4">
    <source>
        <dbReference type="Proteomes" id="UP000250462"/>
    </source>
</evidence>
<feature type="domain" description="ATP-citrate synthase/succinyl-CoA ligase C-terminal" evidence="1">
    <location>
        <begin position="331"/>
        <end position="493"/>
    </location>
</feature>
<comment type="caution">
    <text evidence="3">The sequence shown here is derived from an EMBL/GenBank/DDBJ whole genome shotgun (WGS) entry which is preliminary data.</text>
</comment>
<feature type="domain" description="CoA-binding" evidence="2">
    <location>
        <begin position="194"/>
        <end position="283"/>
    </location>
</feature>
<proteinExistence type="predicted"/>